<dbReference type="AlphaFoldDB" id="A0A226DX40"/>
<dbReference type="InterPro" id="IPR004255">
    <property type="entry name" value="O-acyltransferase_WSD1_N"/>
</dbReference>
<dbReference type="Pfam" id="PF03007">
    <property type="entry name" value="WS_DGAT_cat"/>
    <property type="match status" value="1"/>
</dbReference>
<dbReference type="Proteomes" id="UP000198287">
    <property type="component" value="Unassembled WGS sequence"/>
</dbReference>
<dbReference type="GO" id="GO:0045017">
    <property type="term" value="P:glycerolipid biosynthetic process"/>
    <property type="evidence" value="ECO:0007669"/>
    <property type="project" value="InterPro"/>
</dbReference>
<evidence type="ECO:0000313" key="2">
    <source>
        <dbReference type="EMBL" id="OXA49799.1"/>
    </source>
</evidence>
<dbReference type="GO" id="GO:0004144">
    <property type="term" value="F:diacylglycerol O-acyltransferase activity"/>
    <property type="evidence" value="ECO:0007669"/>
    <property type="project" value="InterPro"/>
</dbReference>
<reference evidence="2 3" key="1">
    <citation type="submission" date="2015-12" db="EMBL/GenBank/DDBJ databases">
        <title>The genome of Folsomia candida.</title>
        <authorList>
            <person name="Faddeeva A."/>
            <person name="Derks M.F."/>
            <person name="Anvar Y."/>
            <person name="Smit S."/>
            <person name="Van Straalen N."/>
            <person name="Roelofs D."/>
        </authorList>
    </citation>
    <scope>NUCLEOTIDE SEQUENCE [LARGE SCALE GENOMIC DNA]</scope>
    <source>
        <strain evidence="2 3">VU population</strain>
        <tissue evidence="2">Whole body</tissue>
    </source>
</reference>
<organism evidence="2 3">
    <name type="scientific">Folsomia candida</name>
    <name type="common">Springtail</name>
    <dbReference type="NCBI Taxonomy" id="158441"/>
    <lineage>
        <taxon>Eukaryota</taxon>
        <taxon>Metazoa</taxon>
        <taxon>Ecdysozoa</taxon>
        <taxon>Arthropoda</taxon>
        <taxon>Hexapoda</taxon>
        <taxon>Collembola</taxon>
        <taxon>Entomobryomorpha</taxon>
        <taxon>Isotomoidea</taxon>
        <taxon>Isotomidae</taxon>
        <taxon>Proisotominae</taxon>
        <taxon>Folsomia</taxon>
    </lineage>
</organism>
<feature type="domain" description="O-acyltransferase WSD1-like N-terminal" evidence="1">
    <location>
        <begin position="120"/>
        <end position="185"/>
    </location>
</feature>
<protein>
    <recommendedName>
        <fullName evidence="1">O-acyltransferase WSD1-like N-terminal domain-containing protein</fullName>
    </recommendedName>
</protein>
<name>A0A226DX40_FOLCA</name>
<comment type="caution">
    <text evidence="2">The sequence shown here is derived from an EMBL/GenBank/DDBJ whole genome shotgun (WGS) entry which is preliminary data.</text>
</comment>
<proteinExistence type="predicted"/>
<evidence type="ECO:0000313" key="3">
    <source>
        <dbReference type="Proteomes" id="UP000198287"/>
    </source>
</evidence>
<gene>
    <name evidence="2" type="ORF">Fcan01_15572</name>
</gene>
<keyword evidence="3" id="KW-1185">Reference proteome</keyword>
<dbReference type="OrthoDB" id="8196708at2759"/>
<dbReference type="EMBL" id="LNIX01000010">
    <property type="protein sequence ID" value="OXA49799.1"/>
    <property type="molecule type" value="Genomic_DNA"/>
</dbReference>
<dbReference type="SUPFAM" id="SSF52777">
    <property type="entry name" value="CoA-dependent acyltransferases"/>
    <property type="match status" value="1"/>
</dbReference>
<evidence type="ECO:0000259" key="1">
    <source>
        <dbReference type="Pfam" id="PF03007"/>
    </source>
</evidence>
<sequence>MRLLAILYSQNSGLQAQFQFRHDLISMLAPVDGMFAADQIYTGPKNTVVGCLHLEGIADSAHIRDMLDRNILEARCERDPGKLMYPELRRSITHWLGYPFWTETELPHGGIRTHEDALSLEELHKFQTQLTFQPFRKNAPLWELVLIKRITDTPNTSAVLFRFHHALADGLAIFSLLRKMTSPQNPKIRKQVVPARGRCKGFKALRILSAPYDIAKLEKELGQGGWLIKDKEGWTQLDGNSHYSTVAARLRFHSSESIPFSVGGAHGVSVTAVLHSAMLGAVRKSYFPSEAESISRVRVQTQLLPMWGRGGRLLGNNITCGSYSAHMGELDVVKRLIETHESLVAMKRSACPVGLAVFILALGCLSRPGIRNYFQGRDQEDKIFVFNIPGPEEVDNFCGYNIKHIDMTVGSYAANAG</sequence>
<accession>A0A226DX40</accession>